<feature type="region of interest" description="Disordered" evidence="1">
    <location>
        <begin position="182"/>
        <end position="211"/>
    </location>
</feature>
<dbReference type="AlphaFoldDB" id="A0A6A6QGJ8"/>
<feature type="signal peptide" evidence="2">
    <location>
        <begin position="1"/>
        <end position="32"/>
    </location>
</feature>
<organism evidence="3 4">
    <name type="scientific">Lophium mytilinum</name>
    <dbReference type="NCBI Taxonomy" id="390894"/>
    <lineage>
        <taxon>Eukaryota</taxon>
        <taxon>Fungi</taxon>
        <taxon>Dikarya</taxon>
        <taxon>Ascomycota</taxon>
        <taxon>Pezizomycotina</taxon>
        <taxon>Dothideomycetes</taxon>
        <taxon>Pleosporomycetidae</taxon>
        <taxon>Mytilinidiales</taxon>
        <taxon>Mytilinidiaceae</taxon>
        <taxon>Lophium</taxon>
    </lineage>
</organism>
<evidence type="ECO:0000256" key="2">
    <source>
        <dbReference type="SAM" id="SignalP"/>
    </source>
</evidence>
<gene>
    <name evidence="3" type="ORF">BU16DRAFT_620910</name>
</gene>
<keyword evidence="2" id="KW-0732">Signal</keyword>
<feature type="compositionally biased region" description="Acidic residues" evidence="1">
    <location>
        <begin position="121"/>
        <end position="138"/>
    </location>
</feature>
<proteinExistence type="predicted"/>
<feature type="compositionally biased region" description="Acidic residues" evidence="1">
    <location>
        <begin position="190"/>
        <end position="204"/>
    </location>
</feature>
<protein>
    <submittedName>
        <fullName evidence="3">Uncharacterized protein</fullName>
    </submittedName>
</protein>
<evidence type="ECO:0000313" key="4">
    <source>
        <dbReference type="Proteomes" id="UP000799750"/>
    </source>
</evidence>
<evidence type="ECO:0000256" key="1">
    <source>
        <dbReference type="SAM" id="MobiDB-lite"/>
    </source>
</evidence>
<dbReference type="EMBL" id="MU004195">
    <property type="protein sequence ID" value="KAF2491311.1"/>
    <property type="molecule type" value="Genomic_DNA"/>
</dbReference>
<dbReference type="Proteomes" id="UP000799750">
    <property type="component" value="Unassembled WGS sequence"/>
</dbReference>
<reference evidence="3" key="1">
    <citation type="journal article" date="2020" name="Stud. Mycol.">
        <title>101 Dothideomycetes genomes: a test case for predicting lifestyles and emergence of pathogens.</title>
        <authorList>
            <person name="Haridas S."/>
            <person name="Albert R."/>
            <person name="Binder M."/>
            <person name="Bloem J."/>
            <person name="Labutti K."/>
            <person name="Salamov A."/>
            <person name="Andreopoulos B."/>
            <person name="Baker S."/>
            <person name="Barry K."/>
            <person name="Bills G."/>
            <person name="Bluhm B."/>
            <person name="Cannon C."/>
            <person name="Castanera R."/>
            <person name="Culley D."/>
            <person name="Daum C."/>
            <person name="Ezra D."/>
            <person name="Gonzalez J."/>
            <person name="Henrissat B."/>
            <person name="Kuo A."/>
            <person name="Liang C."/>
            <person name="Lipzen A."/>
            <person name="Lutzoni F."/>
            <person name="Magnuson J."/>
            <person name="Mondo S."/>
            <person name="Nolan M."/>
            <person name="Ohm R."/>
            <person name="Pangilinan J."/>
            <person name="Park H.-J."/>
            <person name="Ramirez L."/>
            <person name="Alfaro M."/>
            <person name="Sun H."/>
            <person name="Tritt A."/>
            <person name="Yoshinaga Y."/>
            <person name="Zwiers L.-H."/>
            <person name="Turgeon B."/>
            <person name="Goodwin S."/>
            <person name="Spatafora J."/>
            <person name="Crous P."/>
            <person name="Grigoriev I."/>
        </authorList>
    </citation>
    <scope>NUCLEOTIDE SEQUENCE</scope>
    <source>
        <strain evidence="3">CBS 269.34</strain>
    </source>
</reference>
<evidence type="ECO:0000313" key="3">
    <source>
        <dbReference type="EMBL" id="KAF2491311.1"/>
    </source>
</evidence>
<keyword evidence="4" id="KW-1185">Reference proteome</keyword>
<feature type="chain" id="PRO_5025496304" evidence="2">
    <location>
        <begin position="33"/>
        <end position="284"/>
    </location>
</feature>
<accession>A0A6A6QGJ8</accession>
<name>A0A6A6QGJ8_9PEZI</name>
<sequence>MLSRVWVWCSNNAIKATMAALFVKLLPTRTYAVEEALGVCDGGLSSTEENDDSEGYEGLMMEWPQIVSILKRSSEETEDTAGSECKKVKTKHVTWHRAKSPEVVIYKRQLEGVYLTFDESRYDDETETNDETDSDEESENTRETDFYARYDRRLRNADSDVDRDSDADKDCSDTDWEFNHVIDGRHESDYESPESDSDADEDADPMLYPDTESDYDVMEYIDADGDLVRIPLEYVGQEHGLCCNCGHGGAQSPPQTGGERMKSVVWNQHVIEEGDTFYWSSPEP</sequence>
<feature type="region of interest" description="Disordered" evidence="1">
    <location>
        <begin position="121"/>
        <end position="147"/>
    </location>
</feature>